<dbReference type="InterPro" id="IPR041698">
    <property type="entry name" value="Methyltransf_25"/>
</dbReference>
<feature type="non-terminal residue" evidence="4">
    <location>
        <position position="148"/>
    </location>
</feature>
<evidence type="ECO:0000256" key="2">
    <source>
        <dbReference type="ARBA" id="ARBA00022679"/>
    </source>
</evidence>
<evidence type="ECO:0000313" key="4">
    <source>
        <dbReference type="EMBL" id="CAD7640551.1"/>
    </source>
</evidence>
<reference evidence="4" key="1">
    <citation type="submission" date="2020-11" db="EMBL/GenBank/DDBJ databases">
        <authorList>
            <person name="Tran Van P."/>
        </authorList>
    </citation>
    <scope>NUCLEOTIDE SEQUENCE</scope>
</reference>
<keyword evidence="1" id="KW-0489">Methyltransferase</keyword>
<dbReference type="OrthoDB" id="6483039at2759"/>
<keyword evidence="2" id="KW-0808">Transferase</keyword>
<dbReference type="GO" id="GO:0008168">
    <property type="term" value="F:methyltransferase activity"/>
    <property type="evidence" value="ECO:0007669"/>
    <property type="project" value="UniProtKB-KW"/>
</dbReference>
<organism evidence="4">
    <name type="scientific">Medioppia subpectinata</name>
    <dbReference type="NCBI Taxonomy" id="1979941"/>
    <lineage>
        <taxon>Eukaryota</taxon>
        <taxon>Metazoa</taxon>
        <taxon>Ecdysozoa</taxon>
        <taxon>Arthropoda</taxon>
        <taxon>Chelicerata</taxon>
        <taxon>Arachnida</taxon>
        <taxon>Acari</taxon>
        <taxon>Acariformes</taxon>
        <taxon>Sarcoptiformes</taxon>
        <taxon>Oribatida</taxon>
        <taxon>Brachypylina</taxon>
        <taxon>Oppioidea</taxon>
        <taxon>Oppiidae</taxon>
        <taxon>Medioppia</taxon>
    </lineage>
</organism>
<dbReference type="AlphaFoldDB" id="A0A7R9QDU4"/>
<dbReference type="SUPFAM" id="SSF53335">
    <property type="entry name" value="S-adenosyl-L-methionine-dependent methyltransferases"/>
    <property type="match status" value="1"/>
</dbReference>
<keyword evidence="5" id="KW-1185">Reference proteome</keyword>
<dbReference type="Gene3D" id="3.40.50.150">
    <property type="entry name" value="Vaccinia Virus protein VP39"/>
    <property type="match status" value="1"/>
</dbReference>
<dbReference type="Pfam" id="PF13649">
    <property type="entry name" value="Methyltransf_25"/>
    <property type="match status" value="1"/>
</dbReference>
<dbReference type="PANTHER" id="PTHR43861:SF1">
    <property type="entry name" value="TRANS-ACONITATE 2-METHYLTRANSFERASE"/>
    <property type="match status" value="1"/>
</dbReference>
<evidence type="ECO:0000256" key="1">
    <source>
        <dbReference type="ARBA" id="ARBA00022603"/>
    </source>
</evidence>
<dbReference type="EMBL" id="CAJPIZ010023778">
    <property type="protein sequence ID" value="CAG2118311.1"/>
    <property type="molecule type" value="Genomic_DNA"/>
</dbReference>
<dbReference type="PANTHER" id="PTHR43861">
    <property type="entry name" value="TRANS-ACONITATE 2-METHYLTRANSFERASE-RELATED"/>
    <property type="match status" value="1"/>
</dbReference>
<evidence type="ECO:0000313" key="5">
    <source>
        <dbReference type="Proteomes" id="UP000759131"/>
    </source>
</evidence>
<feature type="domain" description="Methyltransferase" evidence="3">
    <location>
        <begin position="55"/>
        <end position="140"/>
    </location>
</feature>
<accession>A0A7R9QDU4</accession>
<dbReference type="EMBL" id="OC878353">
    <property type="protein sequence ID" value="CAD7640551.1"/>
    <property type="molecule type" value="Genomic_DNA"/>
</dbReference>
<name>A0A7R9QDU4_9ACAR</name>
<evidence type="ECO:0000259" key="3">
    <source>
        <dbReference type="Pfam" id="PF13649"/>
    </source>
</evidence>
<sequence>MNLAVNKWSRNTYAKHTMDFNAEKYNESNKLQIRDAKDLMTKIIAENGHKQYDIVLDIGCGSGNITKTLADVLNAKQIYAIDVDKEMIAFAGKNHGKPNVQYLAQDFGLEWDLLSPTLRALEGKVDLIFTNHCLHWIINKRNVVNNLY</sequence>
<dbReference type="InterPro" id="IPR029063">
    <property type="entry name" value="SAM-dependent_MTases_sf"/>
</dbReference>
<protein>
    <recommendedName>
        <fullName evidence="3">Methyltransferase domain-containing protein</fullName>
    </recommendedName>
</protein>
<gene>
    <name evidence="4" type="ORF">OSB1V03_LOCUS18263</name>
</gene>
<dbReference type="GO" id="GO:0032259">
    <property type="term" value="P:methylation"/>
    <property type="evidence" value="ECO:0007669"/>
    <property type="project" value="UniProtKB-KW"/>
</dbReference>
<proteinExistence type="predicted"/>
<dbReference type="Proteomes" id="UP000759131">
    <property type="component" value="Unassembled WGS sequence"/>
</dbReference>
<dbReference type="CDD" id="cd02440">
    <property type="entry name" value="AdoMet_MTases"/>
    <property type="match status" value="1"/>
</dbReference>